<evidence type="ECO:0000313" key="3">
    <source>
        <dbReference type="Proteomes" id="UP000755585"/>
    </source>
</evidence>
<dbReference type="RefSeq" id="WP_209697956.1">
    <property type="nucleotide sequence ID" value="NZ_JAGINT010000002.1"/>
</dbReference>
<gene>
    <name evidence="2" type="ORF">JOF29_006370</name>
</gene>
<feature type="compositionally biased region" description="Polar residues" evidence="1">
    <location>
        <begin position="84"/>
        <end position="94"/>
    </location>
</feature>
<sequence length="140" mass="15411">MKTLTSNGAFYLDKTQYMVDGRRGFQHVLVITNGNKTGDTITITDLHGEILIEHTRPHPAPPTSATADHPDHTPTNPKRHRSPETSQSPKSSQIWPLRTSVLLSIHERSGDQPGCRPGGEFRSTGLSVRATRRILPRSAG</sequence>
<reference evidence="2 3" key="1">
    <citation type="submission" date="2021-03" db="EMBL/GenBank/DDBJ databases">
        <title>Sequencing the genomes of 1000 actinobacteria strains.</title>
        <authorList>
            <person name="Klenk H.-P."/>
        </authorList>
    </citation>
    <scope>NUCLEOTIDE SEQUENCE [LARGE SCALE GENOMIC DNA]</scope>
    <source>
        <strain evidence="2 3">DSM 18824</strain>
    </source>
</reference>
<comment type="caution">
    <text evidence="2">The sequence shown here is derived from an EMBL/GenBank/DDBJ whole genome shotgun (WGS) entry which is preliminary data.</text>
</comment>
<evidence type="ECO:0000313" key="2">
    <source>
        <dbReference type="EMBL" id="MBP2355260.1"/>
    </source>
</evidence>
<accession>A0ABS4UUG3</accession>
<feature type="compositionally biased region" description="Basic residues" evidence="1">
    <location>
        <begin position="130"/>
        <end position="140"/>
    </location>
</feature>
<name>A0ABS4UUG3_9ACTN</name>
<protein>
    <submittedName>
        <fullName evidence="2">Uncharacterized protein</fullName>
    </submittedName>
</protein>
<evidence type="ECO:0000256" key="1">
    <source>
        <dbReference type="SAM" id="MobiDB-lite"/>
    </source>
</evidence>
<organism evidence="2 3">
    <name type="scientific">Kribbella aluminosa</name>
    <dbReference type="NCBI Taxonomy" id="416017"/>
    <lineage>
        <taxon>Bacteria</taxon>
        <taxon>Bacillati</taxon>
        <taxon>Actinomycetota</taxon>
        <taxon>Actinomycetes</taxon>
        <taxon>Propionibacteriales</taxon>
        <taxon>Kribbellaceae</taxon>
        <taxon>Kribbella</taxon>
    </lineage>
</organism>
<dbReference type="EMBL" id="JAGINT010000002">
    <property type="protein sequence ID" value="MBP2355260.1"/>
    <property type="molecule type" value="Genomic_DNA"/>
</dbReference>
<feature type="region of interest" description="Disordered" evidence="1">
    <location>
        <begin position="50"/>
        <end position="140"/>
    </location>
</feature>
<keyword evidence="3" id="KW-1185">Reference proteome</keyword>
<dbReference type="Proteomes" id="UP000755585">
    <property type="component" value="Unassembled WGS sequence"/>
</dbReference>
<proteinExistence type="predicted"/>